<proteinExistence type="predicted"/>
<evidence type="ECO:0000256" key="4">
    <source>
        <dbReference type="ARBA" id="ARBA00022989"/>
    </source>
</evidence>
<evidence type="ECO:0000256" key="1">
    <source>
        <dbReference type="ARBA" id="ARBA00004651"/>
    </source>
</evidence>
<name>A0A8T4KWJ1_9ARCH</name>
<sequence length="346" mass="38565">MPEEEKQSFIEKLKNNKSFKLYARYLKDSGIKVHPLAWILLSIGVSIAASIAAFTLITLFEFNELIIPFIVFIVTADIMIGTPYLKGLKRLEEIERQLPDALKQMADTLKAGSTYESALREVAVPEMGPLGQEMENVLRKLEEGENFDNSLLTFSENVNSRLVKRVITIIIDTVRAGAGLADILEDIAEDAREMYRVHQDRKVKTMLQVMFMVTAGAIITPFIFGIISQITAFLITVAASSGAVADQLVILEALSARDLIGLLLQVYIFIEIGFCNDVFDEGGKSQQKHYILPCLTPNSVCDFFCLKVCNKPHAFKPWDGLKNAKTKGAKIGKIQFFKAGKSPDRH</sequence>
<dbReference type="PANTHER" id="PTHR35007:SF2">
    <property type="entry name" value="PILUS ASSEMBLE PROTEIN"/>
    <property type="match status" value="1"/>
</dbReference>
<evidence type="ECO:0000256" key="3">
    <source>
        <dbReference type="ARBA" id="ARBA00022692"/>
    </source>
</evidence>
<evidence type="ECO:0000256" key="6">
    <source>
        <dbReference type="SAM" id="Phobius"/>
    </source>
</evidence>
<dbReference type="Proteomes" id="UP000680185">
    <property type="component" value="Unassembled WGS sequence"/>
</dbReference>
<dbReference type="PANTHER" id="PTHR35007">
    <property type="entry name" value="INTEGRAL MEMBRANE PROTEIN-RELATED"/>
    <property type="match status" value="1"/>
</dbReference>
<feature type="transmembrane region" description="Helical" evidence="6">
    <location>
        <begin position="36"/>
        <end position="60"/>
    </location>
</feature>
<evidence type="ECO:0000313" key="9">
    <source>
        <dbReference type="Proteomes" id="UP000680185"/>
    </source>
</evidence>
<dbReference type="InterPro" id="IPR018076">
    <property type="entry name" value="T2SS_GspF_dom"/>
</dbReference>
<keyword evidence="5 6" id="KW-0472">Membrane</keyword>
<feature type="transmembrane region" description="Helical" evidence="6">
    <location>
        <begin position="209"/>
        <end position="239"/>
    </location>
</feature>
<dbReference type="Pfam" id="PF00482">
    <property type="entry name" value="T2SSF"/>
    <property type="match status" value="1"/>
</dbReference>
<dbReference type="GO" id="GO:0005886">
    <property type="term" value="C:plasma membrane"/>
    <property type="evidence" value="ECO:0007669"/>
    <property type="project" value="UniProtKB-SubCell"/>
</dbReference>
<protein>
    <submittedName>
        <fullName evidence="8">Type II secretion system F family protein</fullName>
    </submittedName>
</protein>
<dbReference type="InterPro" id="IPR042094">
    <property type="entry name" value="T2SS_GspF_sf"/>
</dbReference>
<dbReference type="Gene3D" id="1.20.81.30">
    <property type="entry name" value="Type II secretion system (T2SS), domain F"/>
    <property type="match status" value="1"/>
</dbReference>
<keyword evidence="3 6" id="KW-0812">Transmembrane</keyword>
<evidence type="ECO:0000256" key="2">
    <source>
        <dbReference type="ARBA" id="ARBA00022475"/>
    </source>
</evidence>
<reference evidence="8" key="2">
    <citation type="submission" date="2021-05" db="EMBL/GenBank/DDBJ databases">
        <title>Protein family content uncovers lineage relationships and bacterial pathway maintenance mechanisms in DPANN archaea.</title>
        <authorList>
            <person name="Castelle C.J."/>
            <person name="Meheust R."/>
            <person name="Jaffe A.L."/>
            <person name="Seitz K."/>
            <person name="Gong X."/>
            <person name="Baker B.J."/>
            <person name="Banfield J.F."/>
        </authorList>
    </citation>
    <scope>NUCLEOTIDE SEQUENCE</scope>
    <source>
        <strain evidence="8">RIFCSPLOWO2_01_FULL_43_13</strain>
    </source>
</reference>
<organism evidence="8 9">
    <name type="scientific">Candidatus Iainarchaeum sp</name>
    <dbReference type="NCBI Taxonomy" id="3101447"/>
    <lineage>
        <taxon>Archaea</taxon>
        <taxon>Candidatus Iainarchaeota</taxon>
        <taxon>Candidatus Iainarchaeia</taxon>
        <taxon>Candidatus Iainarchaeales</taxon>
        <taxon>Candidatus Iainarchaeaceae</taxon>
        <taxon>Candidatus Iainarchaeum</taxon>
    </lineage>
</organism>
<keyword evidence="4 6" id="KW-1133">Transmembrane helix</keyword>
<feature type="domain" description="Type II secretion system protein GspF" evidence="7">
    <location>
        <begin position="102"/>
        <end position="227"/>
    </location>
</feature>
<comment type="caution">
    <text evidence="8">The sequence shown here is derived from an EMBL/GenBank/DDBJ whole genome shotgun (WGS) entry which is preliminary data.</text>
</comment>
<evidence type="ECO:0000313" key="8">
    <source>
        <dbReference type="EMBL" id="MBS3058731.1"/>
    </source>
</evidence>
<comment type="subcellular location">
    <subcellularLocation>
        <location evidence="1">Cell membrane</location>
        <topology evidence="1">Multi-pass membrane protein</topology>
    </subcellularLocation>
</comment>
<keyword evidence="2" id="KW-1003">Cell membrane</keyword>
<reference evidence="8" key="1">
    <citation type="submission" date="2021-03" db="EMBL/GenBank/DDBJ databases">
        <authorList>
            <person name="Jaffe A."/>
        </authorList>
    </citation>
    <scope>NUCLEOTIDE SEQUENCE</scope>
    <source>
        <strain evidence="8">RIFCSPLOWO2_01_FULL_43_13</strain>
    </source>
</reference>
<feature type="transmembrane region" description="Helical" evidence="6">
    <location>
        <begin position="66"/>
        <end position="85"/>
    </location>
</feature>
<accession>A0A8T4KWJ1</accession>
<feature type="transmembrane region" description="Helical" evidence="6">
    <location>
        <begin position="259"/>
        <end position="279"/>
    </location>
</feature>
<gene>
    <name evidence="8" type="ORF">J4478_05015</name>
</gene>
<evidence type="ECO:0000259" key="7">
    <source>
        <dbReference type="Pfam" id="PF00482"/>
    </source>
</evidence>
<dbReference type="AlphaFoldDB" id="A0A8T4KWJ1"/>
<evidence type="ECO:0000256" key="5">
    <source>
        <dbReference type="ARBA" id="ARBA00023136"/>
    </source>
</evidence>
<dbReference type="EMBL" id="JAGVWB010000035">
    <property type="protein sequence ID" value="MBS3058731.1"/>
    <property type="molecule type" value="Genomic_DNA"/>
</dbReference>